<dbReference type="RefSeq" id="WP_076455354.1">
    <property type="nucleotide sequence ID" value="NZ_FTOB01000003.1"/>
</dbReference>
<protein>
    <recommendedName>
        <fullName evidence="3">Outer membrane protein beta-barrel domain-containing protein</fullName>
    </recommendedName>
</protein>
<dbReference type="EMBL" id="FTOB01000003">
    <property type="protein sequence ID" value="SIS72126.1"/>
    <property type="molecule type" value="Genomic_DNA"/>
</dbReference>
<sequence length="165" mass="18897">MRNLVFIIFGFYFSSSLYGQITSKEQVSLDSLLITNLSQYRFETPVSINGEVFKTGYFDYQLSEKFSAGLERNYAKFGTHEQITPSLVFKYDVNEKTYLFTRVGKTYDIDQDSGNSEGGLINVNLGVGYRMKKKRVLEVGIFAGQTSIPRLPPINQFSLSIRFRF</sequence>
<proteinExistence type="predicted"/>
<dbReference type="Proteomes" id="UP000185728">
    <property type="component" value="Unassembled WGS sequence"/>
</dbReference>
<dbReference type="SUPFAM" id="SSF56925">
    <property type="entry name" value="OMPA-like"/>
    <property type="match status" value="1"/>
</dbReference>
<comment type="caution">
    <text evidence="1">The sequence shown here is derived from an EMBL/GenBank/DDBJ whole genome shotgun (WGS) entry which is preliminary data.</text>
</comment>
<name>A0ABY1KSN6_9FLAO</name>
<reference evidence="1 2" key="1">
    <citation type="submission" date="2017-01" db="EMBL/GenBank/DDBJ databases">
        <authorList>
            <person name="Varghese N."/>
            <person name="Submissions S."/>
        </authorList>
    </citation>
    <scope>NUCLEOTIDE SEQUENCE [LARGE SCALE GENOMIC DNA]</scope>
    <source>
        <strain evidence="1 2">DSM 2061</strain>
    </source>
</reference>
<evidence type="ECO:0008006" key="3">
    <source>
        <dbReference type="Google" id="ProtNLM"/>
    </source>
</evidence>
<accession>A0ABY1KSN6</accession>
<organism evidence="1 2">
    <name type="scientific">Zobellia uliginosa</name>
    <dbReference type="NCBI Taxonomy" id="143224"/>
    <lineage>
        <taxon>Bacteria</taxon>
        <taxon>Pseudomonadati</taxon>
        <taxon>Bacteroidota</taxon>
        <taxon>Flavobacteriia</taxon>
        <taxon>Flavobacteriales</taxon>
        <taxon>Flavobacteriaceae</taxon>
        <taxon>Zobellia</taxon>
    </lineage>
</organism>
<dbReference type="InterPro" id="IPR011250">
    <property type="entry name" value="OMP/PagP_B-barrel"/>
</dbReference>
<gene>
    <name evidence="1" type="ORF">SAMN05421766_103612</name>
</gene>
<keyword evidence="2" id="KW-1185">Reference proteome</keyword>
<evidence type="ECO:0000313" key="2">
    <source>
        <dbReference type="Proteomes" id="UP000185728"/>
    </source>
</evidence>
<evidence type="ECO:0000313" key="1">
    <source>
        <dbReference type="EMBL" id="SIS72126.1"/>
    </source>
</evidence>